<keyword evidence="2" id="KW-0449">Lipoprotein</keyword>
<evidence type="ECO:0000256" key="2">
    <source>
        <dbReference type="RuleBase" id="RU362097"/>
    </source>
</evidence>
<protein>
    <submittedName>
        <fullName evidence="4">Efflux transporter outer membrane subunit</fullName>
    </submittedName>
</protein>
<dbReference type="OrthoDB" id="9783100at2"/>
<dbReference type="EMBL" id="SSHH01000001">
    <property type="protein sequence ID" value="TIX51669.1"/>
    <property type="molecule type" value="Genomic_DNA"/>
</dbReference>
<proteinExistence type="inferred from homology"/>
<comment type="subcellular location">
    <subcellularLocation>
        <location evidence="2">Cell membrane</location>
        <topology evidence="2">Lipid-anchor</topology>
    </subcellularLocation>
</comment>
<comment type="caution">
    <text evidence="4">The sequence shown here is derived from an EMBL/GenBank/DDBJ whole genome shotgun (WGS) entry which is preliminary data.</text>
</comment>
<name>A0A4T3F5B0_9SPHN</name>
<comment type="similarity">
    <text evidence="1 2">Belongs to the outer membrane factor (OMF) (TC 1.B.17) family.</text>
</comment>
<dbReference type="AlphaFoldDB" id="A0A4T3F5B0"/>
<dbReference type="GO" id="GO:0015562">
    <property type="term" value="F:efflux transmembrane transporter activity"/>
    <property type="evidence" value="ECO:0007669"/>
    <property type="project" value="InterPro"/>
</dbReference>
<dbReference type="InterPro" id="IPR003423">
    <property type="entry name" value="OMP_efflux"/>
</dbReference>
<dbReference type="RefSeq" id="WP_136692455.1">
    <property type="nucleotide sequence ID" value="NZ_SSHH01000001.1"/>
</dbReference>
<dbReference type="PROSITE" id="PS51257">
    <property type="entry name" value="PROKAR_LIPOPROTEIN"/>
    <property type="match status" value="1"/>
</dbReference>
<dbReference type="InterPro" id="IPR010131">
    <property type="entry name" value="MdtP/NodT-like"/>
</dbReference>
<dbReference type="GO" id="GO:0005886">
    <property type="term" value="C:plasma membrane"/>
    <property type="evidence" value="ECO:0007669"/>
    <property type="project" value="UniProtKB-SubCell"/>
</dbReference>
<reference evidence="4 5" key="1">
    <citation type="submission" date="2019-04" db="EMBL/GenBank/DDBJ databases">
        <title>Altererythrobacter aquimixticola sp. nov., isolated from sediment of junction between the ocean and a freshwater spring.</title>
        <authorList>
            <person name="Yoon J.-H."/>
        </authorList>
    </citation>
    <scope>NUCLEOTIDE SEQUENCE [LARGE SCALE GENOMIC DNA]</scope>
    <source>
        <strain evidence="4 5">SSKS-13</strain>
    </source>
</reference>
<organism evidence="4 5">
    <name type="scientific">Alteraurantiacibacter aquimixticola</name>
    <dbReference type="NCBI Taxonomy" id="2489173"/>
    <lineage>
        <taxon>Bacteria</taxon>
        <taxon>Pseudomonadati</taxon>
        <taxon>Pseudomonadota</taxon>
        <taxon>Alphaproteobacteria</taxon>
        <taxon>Sphingomonadales</taxon>
        <taxon>Erythrobacteraceae</taxon>
        <taxon>Alteraurantiacibacter</taxon>
    </lineage>
</organism>
<feature type="region of interest" description="Disordered" evidence="3">
    <location>
        <begin position="484"/>
        <end position="505"/>
    </location>
</feature>
<keyword evidence="2" id="KW-1134">Transmembrane beta strand</keyword>
<keyword evidence="2" id="KW-0472">Membrane</keyword>
<dbReference type="PANTHER" id="PTHR30203">
    <property type="entry name" value="OUTER MEMBRANE CATION EFFLUX PROTEIN"/>
    <property type="match status" value="1"/>
</dbReference>
<dbReference type="Gene3D" id="2.20.200.10">
    <property type="entry name" value="Outer membrane efflux proteins (OEP)"/>
    <property type="match status" value="1"/>
</dbReference>
<evidence type="ECO:0000256" key="3">
    <source>
        <dbReference type="SAM" id="MobiDB-lite"/>
    </source>
</evidence>
<evidence type="ECO:0000313" key="4">
    <source>
        <dbReference type="EMBL" id="TIX51669.1"/>
    </source>
</evidence>
<keyword evidence="5" id="KW-1185">Reference proteome</keyword>
<keyword evidence="2" id="KW-0564">Palmitate</keyword>
<dbReference type="Gene3D" id="1.20.1600.10">
    <property type="entry name" value="Outer membrane efflux proteins (OEP)"/>
    <property type="match status" value="1"/>
</dbReference>
<keyword evidence="2" id="KW-0812">Transmembrane</keyword>
<evidence type="ECO:0000256" key="1">
    <source>
        <dbReference type="ARBA" id="ARBA00007613"/>
    </source>
</evidence>
<evidence type="ECO:0000313" key="5">
    <source>
        <dbReference type="Proteomes" id="UP000309389"/>
    </source>
</evidence>
<accession>A0A4T3F5B0</accession>
<dbReference type="SUPFAM" id="SSF56954">
    <property type="entry name" value="Outer membrane efflux proteins (OEP)"/>
    <property type="match status" value="1"/>
</dbReference>
<dbReference type="NCBIfam" id="TIGR01845">
    <property type="entry name" value="outer_NodT"/>
    <property type="match status" value="1"/>
</dbReference>
<dbReference type="Proteomes" id="UP000309389">
    <property type="component" value="Unassembled WGS sequence"/>
</dbReference>
<gene>
    <name evidence="4" type="ORF">E5222_04260</name>
</gene>
<sequence>MVFRRSNSPAGRGAQFVRALACIAWISLGGCALQPPYQRPADPVPTTWHNPVEADASALQLDRDGWWMLLEDPAIDELVAAGLRDNPSLAEAAARVDRARAALSAADAGKVPNIGYEGGVSGSGNAGSAGNPDQLSASAGLRLSWEIDLWGRVRENAAAARHRLAARNADAEAARLALIAEIADTALALRACNLTLVLRDHDIASRETELVIARARLGFGAIAPGAVAGIESNLATARTDRIMQEESCRYRLNALVALSGLDAPTIEKGFAPERQWIANEGAASSLLSDGMPRPPAFAPGLPATVLLHHPAVVAAEREAAARWSEIAVARAERLPRLDLAALLTGQWLRVAGAGDVFANATGGASIAGPLFDGGAGTAAVSGAEADYREAVAQLLGATRSAARDVEDALAARQSAGARRTTTSDAASAARLALRADEARWRAGAIARYELEESRRQFIRARESTLIAAADDARAWVALVRASGPVSDAGSAEGGRAISMNRTMDQ</sequence>
<dbReference type="Pfam" id="PF02321">
    <property type="entry name" value="OEP"/>
    <property type="match status" value="2"/>
</dbReference>